<dbReference type="Proteomes" id="UP001068021">
    <property type="component" value="Unassembled WGS sequence"/>
</dbReference>
<feature type="compositionally biased region" description="Basic and acidic residues" evidence="1">
    <location>
        <begin position="1"/>
        <end position="32"/>
    </location>
</feature>
<organism evidence="3 5">
    <name type="scientific">Methanobacterium veterum</name>
    <dbReference type="NCBI Taxonomy" id="408577"/>
    <lineage>
        <taxon>Archaea</taxon>
        <taxon>Methanobacteriati</taxon>
        <taxon>Methanobacteriota</taxon>
        <taxon>Methanomada group</taxon>
        <taxon>Methanobacteria</taxon>
        <taxon>Methanobacteriales</taxon>
        <taxon>Methanobacteriaceae</taxon>
        <taxon>Methanobacterium</taxon>
    </lineage>
</organism>
<dbReference type="AlphaFoldDB" id="A0A9E4ZZB9"/>
<keyword evidence="5" id="KW-1185">Reference proteome</keyword>
<dbReference type="Proteomes" id="UP001074446">
    <property type="component" value="Unassembled WGS sequence"/>
</dbReference>
<keyword evidence="2" id="KW-0472">Membrane</keyword>
<comment type="caution">
    <text evidence="3">The sequence shown here is derived from an EMBL/GenBank/DDBJ whole genome shotgun (WGS) entry which is preliminary data.</text>
</comment>
<keyword evidence="2" id="KW-1133">Transmembrane helix</keyword>
<feature type="region of interest" description="Disordered" evidence="1">
    <location>
        <begin position="1"/>
        <end position="105"/>
    </location>
</feature>
<reference evidence="3" key="1">
    <citation type="submission" date="2022-12" db="EMBL/GenBank/DDBJ databases">
        <title>Reclassification of two methanogenic archaea species isolated from the Kolyma lowland permafrost.</title>
        <authorList>
            <person name="Trubitsyn V.E."/>
            <person name="Rivkina E.M."/>
            <person name="Shcherbakova V.A."/>
        </authorList>
    </citation>
    <scope>NUCLEOTIDE SEQUENCE</scope>
    <source>
        <strain evidence="3">M2</strain>
        <strain evidence="4">MK4</strain>
    </source>
</reference>
<keyword evidence="2" id="KW-0812">Transmembrane</keyword>
<evidence type="ECO:0000313" key="3">
    <source>
        <dbReference type="EMBL" id="MCZ3365135.1"/>
    </source>
</evidence>
<name>A0A9E4ZZB9_9EURY</name>
<evidence type="ECO:0000313" key="5">
    <source>
        <dbReference type="Proteomes" id="UP001068021"/>
    </source>
</evidence>
<evidence type="ECO:0000256" key="1">
    <source>
        <dbReference type="SAM" id="MobiDB-lite"/>
    </source>
</evidence>
<feature type="compositionally biased region" description="Basic and acidic residues" evidence="1">
    <location>
        <begin position="43"/>
        <end position="61"/>
    </location>
</feature>
<dbReference type="Pfam" id="PF04415">
    <property type="entry name" value="DUF515"/>
    <property type="match status" value="1"/>
</dbReference>
<evidence type="ECO:0000313" key="4">
    <source>
        <dbReference type="EMBL" id="MCZ3372890.1"/>
    </source>
</evidence>
<dbReference type="EMBL" id="JAPVER010000018">
    <property type="protein sequence ID" value="MCZ3365135.1"/>
    <property type="molecule type" value="Genomic_DNA"/>
</dbReference>
<proteinExistence type="predicted"/>
<protein>
    <submittedName>
        <fullName evidence="3">DUF515 domain-containing protein</fullName>
    </submittedName>
</protein>
<dbReference type="RefSeq" id="WP_048080417.1">
    <property type="nucleotide sequence ID" value="NZ_JAPVER010000018.1"/>
</dbReference>
<dbReference type="InterPro" id="IPR007509">
    <property type="entry name" value="DUF515"/>
</dbReference>
<feature type="transmembrane region" description="Helical" evidence="2">
    <location>
        <begin position="111"/>
        <end position="132"/>
    </location>
</feature>
<gene>
    <name evidence="4" type="ORF">O3H35_09595</name>
    <name evidence="3" type="ORF">O3H54_04475</name>
</gene>
<accession>A0A9E4ZZB9</accession>
<dbReference type="EMBL" id="JAPVES010000030">
    <property type="protein sequence ID" value="MCZ3372890.1"/>
    <property type="molecule type" value="Genomic_DNA"/>
</dbReference>
<evidence type="ECO:0000256" key="2">
    <source>
        <dbReference type="SAM" id="Phobius"/>
    </source>
</evidence>
<sequence length="435" mass="47225">MLDKIRGKKKDDKDTPDLRGNNNKKDDSDIGGRLKGMVGKVTGKGDEDKKEEMKTPPERKMPRPMPKPMAKPGAKPGAKPRLKPPQKRPEDKRPGMGGFGRRIPDDDQKTLVGAAVFGIILIVLVGAGYYFLVYAPYQDTLSNAKQTKLAAVNTYFTGPLATDARGINLRAQISSATTPDQVDAIDVLGPATEAWREYQNQQINTQKDAYGRVMITYNDSTGTQKNSIVKVTDAKTIVNQADATVLSQMVIKTPDTVAIPIIISRLQAAGGLINVGNSVDVYLMNGTTSNTTVSTTNGTPQISGATVLAILRAKDSGTINANKSHAQTVAMSNLVSGSSRSESASEDVDELLKAAAANNWDQTEVSSLLNSYGWRLSDFERTSNLGELDAQYLLLLEVPRENAIFLIQNMNNVILTVPTQQAPNWMIKELKQIYG</sequence>